<gene>
    <name evidence="7" type="ORF">CKA81_03745</name>
</gene>
<keyword evidence="2 4" id="KW-0560">Oxidoreductase</keyword>
<dbReference type="KEGG" id="pus:CKA81_03745"/>
<dbReference type="PANTHER" id="PTHR10996:SF178">
    <property type="entry name" value="2-HYDROXYACID DEHYDROGENASE YGL185C-RELATED"/>
    <property type="match status" value="1"/>
</dbReference>
<protein>
    <submittedName>
        <fullName evidence="7">Hydroxyacid dehydrogenase</fullName>
    </submittedName>
</protein>
<dbReference type="FunFam" id="3.40.50.720:FF:000213">
    <property type="entry name" value="Putative 2-hydroxyacid dehydrogenase"/>
    <property type="match status" value="1"/>
</dbReference>
<dbReference type="SUPFAM" id="SSF52283">
    <property type="entry name" value="Formate/glycerate dehydrogenase catalytic domain-like"/>
    <property type="match status" value="1"/>
</dbReference>
<dbReference type="Pfam" id="PF00389">
    <property type="entry name" value="2-Hacid_dh"/>
    <property type="match status" value="1"/>
</dbReference>
<evidence type="ECO:0000259" key="6">
    <source>
        <dbReference type="Pfam" id="PF02826"/>
    </source>
</evidence>
<accession>A0A410G9V7</accession>
<dbReference type="OrthoDB" id="9805416at2"/>
<evidence type="ECO:0000259" key="5">
    <source>
        <dbReference type="Pfam" id="PF00389"/>
    </source>
</evidence>
<dbReference type="PROSITE" id="PS00065">
    <property type="entry name" value="D_2_HYDROXYACID_DH_1"/>
    <property type="match status" value="1"/>
</dbReference>
<evidence type="ECO:0000256" key="3">
    <source>
        <dbReference type="ARBA" id="ARBA00023027"/>
    </source>
</evidence>
<sequence length="320" mass="34246">MTTTRPAVLQLLPFPFPDAAERLAKHYELIELWKAADADATIAARQDDIAVLVTSATTPTPAQLIDRLPKLQAICSMGVGYDAIDVRHAQQRGIQVSNTPDVLNDCVADLAFGLLLATARKLGHAERYVRANQWGSEAVFPLGVKVSHKKMGIVGLGRIGMAIARRASGFDMEVRYHNRRARTDVDLGYEASLTDLASWADFLVVATVGGDSTRNLVNREVLQALGAKGIIINIARGSVIDEEALVSTLVSGELGGAGLDVYVDEPNVPDALKTLDNVVILPHIASATTETRKAMADLVFDNVDAYATTGKVITPIPAIA</sequence>
<feature type="domain" description="D-isomer specific 2-hydroxyacid dehydrogenase NAD-binding" evidence="6">
    <location>
        <begin position="112"/>
        <end position="285"/>
    </location>
</feature>
<dbReference type="PANTHER" id="PTHR10996">
    <property type="entry name" value="2-HYDROXYACID DEHYDROGENASE-RELATED"/>
    <property type="match status" value="1"/>
</dbReference>
<reference evidence="7 8" key="1">
    <citation type="submission" date="2017-08" db="EMBL/GenBank/DDBJ databases">
        <authorList>
            <person name="Park S.-J."/>
            <person name="Kim H."/>
        </authorList>
    </citation>
    <scope>NUCLEOTIDE SEQUENCE [LARGE SCALE GENOMIC DNA]</scope>
    <source>
        <strain evidence="8">ye3</strain>
    </source>
</reference>
<evidence type="ECO:0000313" key="8">
    <source>
        <dbReference type="Proteomes" id="UP000283474"/>
    </source>
</evidence>
<dbReference type="InterPro" id="IPR029752">
    <property type="entry name" value="D-isomer_DH_CS1"/>
</dbReference>
<dbReference type="InterPro" id="IPR006140">
    <property type="entry name" value="D-isomer_DH_NAD-bd"/>
</dbReference>
<name>A0A410G9V7_9BURK</name>
<dbReference type="Proteomes" id="UP000283474">
    <property type="component" value="Chromosome"/>
</dbReference>
<dbReference type="GO" id="GO:0051287">
    <property type="term" value="F:NAD binding"/>
    <property type="evidence" value="ECO:0007669"/>
    <property type="project" value="InterPro"/>
</dbReference>
<feature type="domain" description="D-isomer specific 2-hydroxyacid dehydrogenase catalytic" evidence="5">
    <location>
        <begin position="18"/>
        <end position="314"/>
    </location>
</feature>
<dbReference type="AlphaFoldDB" id="A0A410G9V7"/>
<evidence type="ECO:0000313" key="7">
    <source>
        <dbReference type="EMBL" id="QAA93051.1"/>
    </source>
</evidence>
<dbReference type="GO" id="GO:0005829">
    <property type="term" value="C:cytosol"/>
    <property type="evidence" value="ECO:0007669"/>
    <property type="project" value="TreeGrafter"/>
</dbReference>
<keyword evidence="3" id="KW-0520">NAD</keyword>
<dbReference type="RefSeq" id="WP_128354105.1">
    <property type="nucleotide sequence ID" value="NZ_CP022987.1"/>
</dbReference>
<proteinExistence type="inferred from homology"/>
<dbReference type="GO" id="GO:0030267">
    <property type="term" value="F:glyoxylate reductase (NADPH) activity"/>
    <property type="evidence" value="ECO:0007669"/>
    <property type="project" value="TreeGrafter"/>
</dbReference>
<dbReference type="InterPro" id="IPR006139">
    <property type="entry name" value="D-isomer_2_OHA_DH_cat_dom"/>
</dbReference>
<dbReference type="SUPFAM" id="SSF51735">
    <property type="entry name" value="NAD(P)-binding Rossmann-fold domains"/>
    <property type="match status" value="1"/>
</dbReference>
<dbReference type="Gene3D" id="3.40.50.720">
    <property type="entry name" value="NAD(P)-binding Rossmann-like Domain"/>
    <property type="match status" value="2"/>
</dbReference>
<dbReference type="CDD" id="cd12156">
    <property type="entry name" value="HPPR"/>
    <property type="match status" value="1"/>
</dbReference>
<keyword evidence="8" id="KW-1185">Reference proteome</keyword>
<comment type="similarity">
    <text evidence="4">Belongs to the D-isomer specific 2-hydroxyacid dehydrogenase family.</text>
</comment>
<evidence type="ECO:0000256" key="2">
    <source>
        <dbReference type="ARBA" id="ARBA00023002"/>
    </source>
</evidence>
<organism evidence="7 8">
    <name type="scientific">Pollutimonas thiosulfatoxidans</name>
    <dbReference type="NCBI Taxonomy" id="2028345"/>
    <lineage>
        <taxon>Bacteria</taxon>
        <taxon>Pseudomonadati</taxon>
        <taxon>Pseudomonadota</taxon>
        <taxon>Betaproteobacteria</taxon>
        <taxon>Burkholderiales</taxon>
        <taxon>Alcaligenaceae</taxon>
        <taxon>Pollutimonas</taxon>
    </lineage>
</organism>
<dbReference type="InterPro" id="IPR036291">
    <property type="entry name" value="NAD(P)-bd_dom_sf"/>
</dbReference>
<evidence type="ECO:0000256" key="4">
    <source>
        <dbReference type="RuleBase" id="RU003719"/>
    </source>
</evidence>
<dbReference type="InterPro" id="IPR050223">
    <property type="entry name" value="D-isomer_2-hydroxyacid_DH"/>
</dbReference>
<dbReference type="Pfam" id="PF02826">
    <property type="entry name" value="2-Hacid_dh_C"/>
    <property type="match status" value="1"/>
</dbReference>
<evidence type="ECO:0000256" key="1">
    <source>
        <dbReference type="ARBA" id="ARBA00022857"/>
    </source>
</evidence>
<keyword evidence="1" id="KW-0521">NADP</keyword>
<dbReference type="EMBL" id="CP022987">
    <property type="protein sequence ID" value="QAA93051.1"/>
    <property type="molecule type" value="Genomic_DNA"/>
</dbReference>
<dbReference type="GO" id="GO:0016618">
    <property type="term" value="F:hydroxypyruvate reductase [NAD(P)H] activity"/>
    <property type="evidence" value="ECO:0007669"/>
    <property type="project" value="TreeGrafter"/>
</dbReference>